<dbReference type="InterPro" id="IPR002893">
    <property type="entry name" value="Znf_MYND"/>
</dbReference>
<sequence length="447" mass="50220">MHETLALSNLLRIENLPLRSLAIQAAGGDLEKLEILYDIITDDGRTWSHAQLLAVAPVLHGISVNHGLPLYEAGFTSALTQALAAVVRCPPGSLENFAVLPREIFRVIAGTLQFPSHFRSSVEETLREGLLQLLFEYSASAGPKRVEDIMHILKDSLPRATIYRPALLQLVPALASVQSVDHAAVLGSSELLACWHSFCTLAHGRLELLEEIESGMRVMKRSCDNVQCNKILEKRLLQRCSGCLATYYCSGACQRADWKQGEHRRRCSRLKSQREHDAMDGNSRDWAFIRALMNKRYAEQRENIALRYLRMLYNARGARATFTGAWPVPVVKFDLSKEPGEIKLTIEAPMTADMAATFPDEIRRVRRSEGRLRMHVLMMVCPRLANPGDNISCARFVPLRCENARFEQGIREILAGIKPRVGNEVLDVERYRPTVRALMGELGVETH</sequence>
<keyword evidence="3" id="KW-0862">Zinc</keyword>
<evidence type="ECO:0000256" key="3">
    <source>
        <dbReference type="ARBA" id="ARBA00022833"/>
    </source>
</evidence>
<accession>A0ABQ0M6L6</accession>
<dbReference type="PROSITE" id="PS50865">
    <property type="entry name" value="ZF_MYND_2"/>
    <property type="match status" value="1"/>
</dbReference>
<dbReference type="Pfam" id="PF01753">
    <property type="entry name" value="zf-MYND"/>
    <property type="match status" value="1"/>
</dbReference>
<evidence type="ECO:0000313" key="6">
    <source>
        <dbReference type="EMBL" id="GAT58953.1"/>
    </source>
</evidence>
<evidence type="ECO:0000256" key="2">
    <source>
        <dbReference type="ARBA" id="ARBA00022771"/>
    </source>
</evidence>
<proteinExistence type="predicted"/>
<dbReference type="Gene3D" id="6.10.140.2220">
    <property type="match status" value="1"/>
</dbReference>
<dbReference type="Proteomes" id="UP000815677">
    <property type="component" value="Unassembled WGS sequence"/>
</dbReference>
<keyword evidence="2 4" id="KW-0863">Zinc-finger</keyword>
<keyword evidence="1" id="KW-0479">Metal-binding</keyword>
<reference evidence="6" key="1">
    <citation type="submission" date="2014-09" db="EMBL/GenBank/DDBJ databases">
        <title>Genome sequence of the luminous mushroom Mycena chlorophos for searching fungal bioluminescence genes.</title>
        <authorList>
            <person name="Tanaka Y."/>
            <person name="Kasuga D."/>
            <person name="Oba Y."/>
            <person name="Hase S."/>
            <person name="Sato K."/>
            <person name="Oba Y."/>
            <person name="Sakakibara Y."/>
        </authorList>
    </citation>
    <scope>NUCLEOTIDE SEQUENCE</scope>
</reference>
<evidence type="ECO:0000313" key="7">
    <source>
        <dbReference type="Proteomes" id="UP000815677"/>
    </source>
</evidence>
<dbReference type="EMBL" id="DF849791">
    <property type="protein sequence ID" value="GAT58953.1"/>
    <property type="molecule type" value="Genomic_DNA"/>
</dbReference>
<keyword evidence="7" id="KW-1185">Reference proteome</keyword>
<gene>
    <name evidence="6" type="ORF">MCHLO_15324</name>
</gene>
<feature type="domain" description="MYND-type" evidence="5">
    <location>
        <begin position="225"/>
        <end position="267"/>
    </location>
</feature>
<evidence type="ECO:0000259" key="5">
    <source>
        <dbReference type="PROSITE" id="PS50865"/>
    </source>
</evidence>
<protein>
    <recommendedName>
        <fullName evidence="5">MYND-type domain-containing protein</fullName>
    </recommendedName>
</protein>
<evidence type="ECO:0000256" key="4">
    <source>
        <dbReference type="PROSITE-ProRule" id="PRU00134"/>
    </source>
</evidence>
<organism evidence="6 7">
    <name type="scientific">Mycena chlorophos</name>
    <name type="common">Agaric fungus</name>
    <name type="synonym">Agaricus chlorophos</name>
    <dbReference type="NCBI Taxonomy" id="658473"/>
    <lineage>
        <taxon>Eukaryota</taxon>
        <taxon>Fungi</taxon>
        <taxon>Dikarya</taxon>
        <taxon>Basidiomycota</taxon>
        <taxon>Agaricomycotina</taxon>
        <taxon>Agaricomycetes</taxon>
        <taxon>Agaricomycetidae</taxon>
        <taxon>Agaricales</taxon>
        <taxon>Marasmiineae</taxon>
        <taxon>Mycenaceae</taxon>
        <taxon>Mycena</taxon>
    </lineage>
</organism>
<name>A0ABQ0M6L6_MYCCL</name>
<dbReference type="SUPFAM" id="SSF144232">
    <property type="entry name" value="HIT/MYND zinc finger-like"/>
    <property type="match status" value="1"/>
</dbReference>
<evidence type="ECO:0000256" key="1">
    <source>
        <dbReference type="ARBA" id="ARBA00022723"/>
    </source>
</evidence>